<name>X6M1B2_RETFI</name>
<protein>
    <recommendedName>
        <fullName evidence="3">CUE domain-containing protein</fullName>
    </recommendedName>
</protein>
<evidence type="ECO:0008006" key="3">
    <source>
        <dbReference type="Google" id="ProtNLM"/>
    </source>
</evidence>
<evidence type="ECO:0000313" key="1">
    <source>
        <dbReference type="EMBL" id="ETO07217.1"/>
    </source>
</evidence>
<evidence type="ECO:0000313" key="2">
    <source>
        <dbReference type="Proteomes" id="UP000023152"/>
    </source>
</evidence>
<dbReference type="OrthoDB" id="9990006at2759"/>
<comment type="caution">
    <text evidence="1">The sequence shown here is derived from an EMBL/GenBank/DDBJ whole genome shotgun (WGS) entry which is preliminary data.</text>
</comment>
<sequence>MLSQLALSFPKIEKEILSRIYDYCNGDLNEANELLNFVTDNRTSIEQQRKLLTLLEDFSVHIDKETILKKWVECGQIYLLTMLELNKICKANTKKYLYKVVCELKRVYRVEESKETKIIKELCLHVLWNLLSNPKKLKYRQISNSLLFRNVKKKCEEMKVEMDPVLEIMRHYLKEFGFQNKIDGNWSYRGSVPSLSLWKHYCEWIKKQLMLCILHFNCHLIFKICRMIFVVLLLIANRYKTNRCTPKTVFMCSKGKWTEYEIVFDYQHRTIMLLNKINEEKDEKEEQDKFKIEALQVGNPKEVVIGSACLYSMEFNSFNVSWEDDFIYKVPLNPYAATFENAKEYLKDKLEMIEFLGNGTGELINCDFLKVDCQISLLLTGKAYSCTNKKAIHENIKQQIQYNESDINALILNDKILTILMMSTDTWDIRLNLHHICAILLYCGKSCGVEFSYDQMDFKHYVWIYLDRYLQSAVAILCTHERREESNMDLYCELKGMKFENINELSAGYFVSYVSATNVLQDTQTSQTDQRCILHFHPSMRRADGIFSCNVSWILPFKHCHIIFSRPYTNVTNEYKTVPQWYPRVESENDNTQVILLTSRVYDRVIRPAMKICTLWNYSIDINLVGLLLRIIRSTSVVTSMLLSFDEWKRENNKEEQYTEKIDTFVKRRCCNHQINMFSIFFAEKMLYDEQKIMKLVTVYTVIIGLPFVEADKQTWMTRTL</sequence>
<dbReference type="EMBL" id="ASPP01026378">
    <property type="protein sequence ID" value="ETO07217.1"/>
    <property type="molecule type" value="Genomic_DNA"/>
</dbReference>
<accession>X6M1B2</accession>
<dbReference type="AlphaFoldDB" id="X6M1B2"/>
<proteinExistence type="predicted"/>
<dbReference type="Proteomes" id="UP000023152">
    <property type="component" value="Unassembled WGS sequence"/>
</dbReference>
<gene>
    <name evidence="1" type="ORF">RFI_30177</name>
</gene>
<organism evidence="1 2">
    <name type="scientific">Reticulomyxa filosa</name>
    <dbReference type="NCBI Taxonomy" id="46433"/>
    <lineage>
        <taxon>Eukaryota</taxon>
        <taxon>Sar</taxon>
        <taxon>Rhizaria</taxon>
        <taxon>Retaria</taxon>
        <taxon>Foraminifera</taxon>
        <taxon>Monothalamids</taxon>
        <taxon>Reticulomyxidae</taxon>
        <taxon>Reticulomyxa</taxon>
    </lineage>
</organism>
<keyword evidence="2" id="KW-1185">Reference proteome</keyword>
<reference evidence="1 2" key="1">
    <citation type="journal article" date="2013" name="Curr. Biol.">
        <title>The Genome of the Foraminiferan Reticulomyxa filosa.</title>
        <authorList>
            <person name="Glockner G."/>
            <person name="Hulsmann N."/>
            <person name="Schleicher M."/>
            <person name="Noegel A.A."/>
            <person name="Eichinger L."/>
            <person name="Gallinger C."/>
            <person name="Pawlowski J."/>
            <person name="Sierra R."/>
            <person name="Euteneuer U."/>
            <person name="Pillet L."/>
            <person name="Moustafa A."/>
            <person name="Platzer M."/>
            <person name="Groth M."/>
            <person name="Szafranski K."/>
            <person name="Schliwa M."/>
        </authorList>
    </citation>
    <scope>NUCLEOTIDE SEQUENCE [LARGE SCALE GENOMIC DNA]</scope>
</reference>
<dbReference type="CDD" id="cd14279">
    <property type="entry name" value="CUE"/>
    <property type="match status" value="1"/>
</dbReference>